<comment type="caution">
    <text evidence="8">The sequence shown here is derived from an EMBL/GenBank/DDBJ whole genome shotgun (WGS) entry which is preliminary data.</text>
</comment>
<dbReference type="Proteomes" id="UP000608345">
    <property type="component" value="Unassembled WGS sequence"/>
</dbReference>
<feature type="transmembrane region" description="Helical" evidence="6">
    <location>
        <begin position="6"/>
        <end position="22"/>
    </location>
</feature>
<dbReference type="PANTHER" id="PTHR35007:SF2">
    <property type="entry name" value="PILUS ASSEMBLE PROTEIN"/>
    <property type="match status" value="1"/>
</dbReference>
<dbReference type="InterPro" id="IPR018076">
    <property type="entry name" value="T2SS_GspF_dom"/>
</dbReference>
<keyword evidence="3 6" id="KW-0812">Transmembrane</keyword>
<organism evidence="8 9">
    <name type="scientific">Advenella faeciporci</name>
    <dbReference type="NCBI Taxonomy" id="797535"/>
    <lineage>
        <taxon>Bacteria</taxon>
        <taxon>Pseudomonadati</taxon>
        <taxon>Pseudomonadota</taxon>
        <taxon>Betaproteobacteria</taxon>
        <taxon>Burkholderiales</taxon>
        <taxon>Alcaligenaceae</taxon>
    </lineage>
</organism>
<keyword evidence="4 6" id="KW-1133">Transmembrane helix</keyword>
<proteinExistence type="predicted"/>
<feature type="transmembrane region" description="Helical" evidence="6">
    <location>
        <begin position="114"/>
        <end position="134"/>
    </location>
</feature>
<evidence type="ECO:0000259" key="7">
    <source>
        <dbReference type="Pfam" id="PF00482"/>
    </source>
</evidence>
<accession>A0A918JMN2</accession>
<evidence type="ECO:0000256" key="1">
    <source>
        <dbReference type="ARBA" id="ARBA00004651"/>
    </source>
</evidence>
<keyword evidence="9" id="KW-1185">Reference proteome</keyword>
<evidence type="ECO:0000256" key="4">
    <source>
        <dbReference type="ARBA" id="ARBA00022989"/>
    </source>
</evidence>
<gene>
    <name evidence="8" type="ORF">GCM10011450_17290</name>
</gene>
<keyword evidence="2" id="KW-1003">Cell membrane</keyword>
<dbReference type="GO" id="GO:0005886">
    <property type="term" value="C:plasma membrane"/>
    <property type="evidence" value="ECO:0007669"/>
    <property type="project" value="UniProtKB-SubCell"/>
</dbReference>
<comment type="subcellular location">
    <subcellularLocation>
        <location evidence="1">Cell membrane</location>
        <topology evidence="1">Multi-pass membrane protein</topology>
    </subcellularLocation>
</comment>
<feature type="transmembrane region" description="Helical" evidence="6">
    <location>
        <begin position="263"/>
        <end position="284"/>
    </location>
</feature>
<name>A0A918JMN2_9BURK</name>
<dbReference type="RefSeq" id="WP_189385096.1">
    <property type="nucleotide sequence ID" value="NZ_BAABFY010000006.1"/>
</dbReference>
<evidence type="ECO:0000256" key="5">
    <source>
        <dbReference type="ARBA" id="ARBA00023136"/>
    </source>
</evidence>
<sequence length="292" mass="32699">MKFWLSIGAAGVCLYLCVFLLLRPGMQGASLPLEPTHPWLLRLLWPWVDRMGRFAQPFLSWKYRLRVDRELRYAGLERKLTCMNMSALQLLTGLAGALLMMLLGISVLSWPLGLSLLVAIGPALFCAWLPRHWVRLQGRQRQRQILKAFPFMLDMTTLCVESGLNLQGALIQTARLSPEGPLRQALGHALNDMRAGMPRLDALRTMADRTGVQALRQWVTAMAQADALGMGLGPILRAQSDQRRSERFLQAEKLAMEAPVKMLLPLVLCIFPCTFIVIAFPIGMKLLHSGLS</sequence>
<dbReference type="AlphaFoldDB" id="A0A918JMN2"/>
<reference evidence="8" key="1">
    <citation type="journal article" date="2014" name="Int. J. Syst. Evol. Microbiol.">
        <title>Complete genome sequence of Corynebacterium casei LMG S-19264T (=DSM 44701T), isolated from a smear-ripened cheese.</title>
        <authorList>
            <consortium name="US DOE Joint Genome Institute (JGI-PGF)"/>
            <person name="Walter F."/>
            <person name="Albersmeier A."/>
            <person name="Kalinowski J."/>
            <person name="Ruckert C."/>
        </authorList>
    </citation>
    <scope>NUCLEOTIDE SEQUENCE</scope>
    <source>
        <strain evidence="8">KCTC 23732</strain>
    </source>
</reference>
<evidence type="ECO:0000256" key="2">
    <source>
        <dbReference type="ARBA" id="ARBA00022475"/>
    </source>
</evidence>
<dbReference type="Pfam" id="PF00482">
    <property type="entry name" value="T2SSF"/>
    <property type="match status" value="1"/>
</dbReference>
<evidence type="ECO:0000256" key="3">
    <source>
        <dbReference type="ARBA" id="ARBA00022692"/>
    </source>
</evidence>
<evidence type="ECO:0000313" key="8">
    <source>
        <dbReference type="EMBL" id="GGW87885.1"/>
    </source>
</evidence>
<feature type="transmembrane region" description="Helical" evidence="6">
    <location>
        <begin position="87"/>
        <end position="108"/>
    </location>
</feature>
<evidence type="ECO:0000313" key="9">
    <source>
        <dbReference type="Proteomes" id="UP000608345"/>
    </source>
</evidence>
<feature type="domain" description="Type II secretion system protein GspF" evidence="7">
    <location>
        <begin position="155"/>
        <end position="278"/>
    </location>
</feature>
<dbReference type="PANTHER" id="PTHR35007">
    <property type="entry name" value="INTEGRAL MEMBRANE PROTEIN-RELATED"/>
    <property type="match status" value="1"/>
</dbReference>
<reference evidence="8" key="2">
    <citation type="submission" date="2020-09" db="EMBL/GenBank/DDBJ databases">
        <authorList>
            <person name="Sun Q."/>
            <person name="Kim S."/>
        </authorList>
    </citation>
    <scope>NUCLEOTIDE SEQUENCE</scope>
    <source>
        <strain evidence="8">KCTC 23732</strain>
    </source>
</reference>
<keyword evidence="5 6" id="KW-0472">Membrane</keyword>
<protein>
    <recommendedName>
        <fullName evidence="7">Type II secretion system protein GspF domain-containing protein</fullName>
    </recommendedName>
</protein>
<dbReference type="EMBL" id="BMYS01000011">
    <property type="protein sequence ID" value="GGW87885.1"/>
    <property type="molecule type" value="Genomic_DNA"/>
</dbReference>
<evidence type="ECO:0000256" key="6">
    <source>
        <dbReference type="SAM" id="Phobius"/>
    </source>
</evidence>